<keyword evidence="3" id="KW-1185">Reference proteome</keyword>
<feature type="domain" description="Polymerase/histidinol phosphatase N-terminal" evidence="1">
    <location>
        <begin position="2"/>
        <end position="67"/>
    </location>
</feature>
<dbReference type="SMART" id="SM00481">
    <property type="entry name" value="POLIIIAc"/>
    <property type="match status" value="1"/>
</dbReference>
<evidence type="ECO:0000313" key="3">
    <source>
        <dbReference type="Proteomes" id="UP000001933"/>
    </source>
</evidence>
<dbReference type="KEGG" id="sat:SYN_00619"/>
<dbReference type="AlphaFoldDB" id="Q2LW01"/>
<dbReference type="OrthoDB" id="9804333at2"/>
<organism evidence="2 3">
    <name type="scientific">Syntrophus aciditrophicus (strain SB)</name>
    <dbReference type="NCBI Taxonomy" id="56780"/>
    <lineage>
        <taxon>Bacteria</taxon>
        <taxon>Pseudomonadati</taxon>
        <taxon>Thermodesulfobacteriota</taxon>
        <taxon>Syntrophia</taxon>
        <taxon>Syntrophales</taxon>
        <taxon>Syntrophaceae</taxon>
        <taxon>Syntrophus</taxon>
    </lineage>
</organism>
<dbReference type="HOGENOM" id="CLU_067347_0_0_7"/>
<dbReference type="eggNOG" id="COG0613">
    <property type="taxonomic scope" value="Bacteria"/>
</dbReference>
<protein>
    <submittedName>
        <fullName evidence="2">Php domain containing protein (Trph)</fullName>
    </submittedName>
</protein>
<proteinExistence type="predicted"/>
<dbReference type="GO" id="GO:0004534">
    <property type="term" value="F:5'-3' RNA exonuclease activity"/>
    <property type="evidence" value="ECO:0007669"/>
    <property type="project" value="TreeGrafter"/>
</dbReference>
<dbReference type="RefSeq" id="WP_011418278.1">
    <property type="nucleotide sequence ID" value="NC_007759.1"/>
</dbReference>
<dbReference type="PANTHER" id="PTHR42924:SF3">
    <property type="entry name" value="POLYMERASE_HISTIDINOL PHOSPHATASE N-TERMINAL DOMAIN-CONTAINING PROTEIN"/>
    <property type="match status" value="1"/>
</dbReference>
<dbReference type="InterPro" id="IPR003141">
    <property type="entry name" value="Pol/His_phosphatase_N"/>
</dbReference>
<dbReference type="InterPro" id="IPR016195">
    <property type="entry name" value="Pol/histidinol_Pase-like"/>
</dbReference>
<dbReference type="InterPro" id="IPR004013">
    <property type="entry name" value="PHP_dom"/>
</dbReference>
<dbReference type="InParanoid" id="Q2LW01"/>
<reference evidence="2 3" key="1">
    <citation type="journal article" date="2007" name="Proc. Natl. Acad. Sci. U.S.A.">
        <title>The genome of Syntrophus aciditrophicus: life at the thermodynamic limit of microbial growth.</title>
        <authorList>
            <person name="McInerney M.J."/>
            <person name="Rohlin L."/>
            <person name="Mouttaki H."/>
            <person name="Kim U."/>
            <person name="Krupp R.S."/>
            <person name="Rios-Hernandez L."/>
            <person name="Sieber J."/>
            <person name="Struchtemeyer C.G."/>
            <person name="Bhattacharyya A."/>
            <person name="Campbell J.W."/>
            <person name="Gunsalus R.P."/>
        </authorList>
    </citation>
    <scope>NUCLEOTIDE SEQUENCE [LARGE SCALE GENOMIC DNA]</scope>
    <source>
        <strain evidence="2 3">SB</strain>
    </source>
</reference>
<gene>
    <name evidence="2" type="ORF">SYN_00619</name>
</gene>
<dbReference type="Gene3D" id="3.20.20.140">
    <property type="entry name" value="Metal-dependent hydrolases"/>
    <property type="match status" value="1"/>
</dbReference>
<dbReference type="Pfam" id="PF02811">
    <property type="entry name" value="PHP"/>
    <property type="match status" value="1"/>
</dbReference>
<dbReference type="CDD" id="cd07438">
    <property type="entry name" value="PHP_HisPPase_AMP"/>
    <property type="match status" value="1"/>
</dbReference>
<dbReference type="SUPFAM" id="SSF89550">
    <property type="entry name" value="PHP domain-like"/>
    <property type="match status" value="1"/>
</dbReference>
<name>Q2LW01_SYNAS</name>
<dbReference type="InterPro" id="IPR052018">
    <property type="entry name" value="PHP_domain"/>
</dbReference>
<dbReference type="FunCoup" id="Q2LW01">
    <property type="interactions" value="198"/>
</dbReference>
<accession>Q2LW01</accession>
<dbReference type="PANTHER" id="PTHR42924">
    <property type="entry name" value="EXONUCLEASE"/>
    <property type="match status" value="1"/>
</dbReference>
<sequence>MIDLHCHTTASDGVVTPSNVIRQASRKGIAVLAIADHDTVNGLDEAAGAAEKEGICLIPAIELSVAFPKGDFHLLGYGIQYKNENFRNKLAQLRTIREERIFRIIERLKRYGLNLTHEDLQNESQGDAPGKAHVARVLVRKRYASNFNVACKTYLNEGMPGYVPKEKLSLESACELINNAGGLSVLAHPKSLNGENHEEYERIIQMCVSHGLAGIEVYASLHDNQDVRLFLELARRHRLIATGGSDFHGDNGACLGYYGHRRPVPESCSQPLLQKISQNKT</sequence>
<dbReference type="EMBL" id="CP000252">
    <property type="protein sequence ID" value="ABC78260.1"/>
    <property type="molecule type" value="Genomic_DNA"/>
</dbReference>
<dbReference type="Proteomes" id="UP000001933">
    <property type="component" value="Chromosome"/>
</dbReference>
<evidence type="ECO:0000313" key="2">
    <source>
        <dbReference type="EMBL" id="ABC78260.1"/>
    </source>
</evidence>
<dbReference type="Gene3D" id="1.10.150.650">
    <property type="match status" value="1"/>
</dbReference>
<dbReference type="STRING" id="56780.SYN_00619"/>
<evidence type="ECO:0000259" key="1">
    <source>
        <dbReference type="SMART" id="SM00481"/>
    </source>
</evidence>
<dbReference type="DNASU" id="3884083"/>
<dbReference type="GO" id="GO:0035312">
    <property type="term" value="F:5'-3' DNA exonuclease activity"/>
    <property type="evidence" value="ECO:0007669"/>
    <property type="project" value="TreeGrafter"/>
</dbReference>